<evidence type="ECO:0000256" key="7">
    <source>
        <dbReference type="ARBA" id="ARBA00023136"/>
    </source>
</evidence>
<comment type="subcellular location">
    <subcellularLocation>
        <location evidence="1 8">Vacuole membrane</location>
        <topology evidence="1 8">Multi-pass membrane protein</topology>
    </subcellularLocation>
</comment>
<keyword evidence="8" id="KW-0926">Vacuole</keyword>
<dbReference type="GO" id="GO:0006865">
    <property type="term" value="P:amino acid transport"/>
    <property type="evidence" value="ECO:0007669"/>
    <property type="project" value="UniProtKB-KW"/>
</dbReference>
<feature type="transmembrane region" description="Helical" evidence="8">
    <location>
        <begin position="469"/>
        <end position="488"/>
    </location>
</feature>
<feature type="transmembrane region" description="Helical" evidence="8">
    <location>
        <begin position="381"/>
        <end position="398"/>
    </location>
</feature>
<accession>A0AA48L2D8</accession>
<dbReference type="InterPro" id="IPR024671">
    <property type="entry name" value="Atg22-like"/>
</dbReference>
<evidence type="ECO:0000256" key="2">
    <source>
        <dbReference type="ARBA" id="ARBA00006978"/>
    </source>
</evidence>
<dbReference type="RefSeq" id="XP_060453849.1">
    <property type="nucleotide sequence ID" value="XM_060596903.1"/>
</dbReference>
<dbReference type="PANTHER" id="PTHR23519">
    <property type="entry name" value="AUTOPHAGY-RELATED PROTEIN 22"/>
    <property type="match status" value="1"/>
</dbReference>
<evidence type="ECO:0000313" key="9">
    <source>
        <dbReference type="EMBL" id="BEI88583.1"/>
    </source>
</evidence>
<gene>
    <name evidence="9" type="ORF">CcaverHIS019_0113010</name>
</gene>
<feature type="transmembrane region" description="Helical" evidence="8">
    <location>
        <begin position="530"/>
        <end position="548"/>
    </location>
</feature>
<evidence type="ECO:0000256" key="5">
    <source>
        <dbReference type="ARBA" id="ARBA00022989"/>
    </source>
</evidence>
<organism evidence="9 10">
    <name type="scientific">Cutaneotrichosporon cavernicola</name>
    <dbReference type="NCBI Taxonomy" id="279322"/>
    <lineage>
        <taxon>Eukaryota</taxon>
        <taxon>Fungi</taxon>
        <taxon>Dikarya</taxon>
        <taxon>Basidiomycota</taxon>
        <taxon>Agaricomycotina</taxon>
        <taxon>Tremellomycetes</taxon>
        <taxon>Trichosporonales</taxon>
        <taxon>Trichosporonaceae</taxon>
        <taxon>Cutaneotrichosporon</taxon>
    </lineage>
</organism>
<proteinExistence type="inferred from homology"/>
<dbReference type="GeneID" id="85492454"/>
<dbReference type="InterPro" id="IPR036259">
    <property type="entry name" value="MFS_trans_sf"/>
</dbReference>
<evidence type="ECO:0000256" key="4">
    <source>
        <dbReference type="ARBA" id="ARBA00022692"/>
    </source>
</evidence>
<keyword evidence="10" id="KW-1185">Reference proteome</keyword>
<dbReference type="AlphaFoldDB" id="A0AA48L2D8"/>
<comment type="function">
    <text evidence="8">Vacuolar effluxer which mediate the efflux of amino acids resulting from autophagic degradation. The release of autophagic amino acids allows the maintenance of protein synthesis and viability during nitrogen starvation.</text>
</comment>
<dbReference type="EMBL" id="AP028212">
    <property type="protein sequence ID" value="BEI88583.1"/>
    <property type="molecule type" value="Genomic_DNA"/>
</dbReference>
<keyword evidence="3 8" id="KW-0813">Transport</keyword>
<evidence type="ECO:0000256" key="8">
    <source>
        <dbReference type="RuleBase" id="RU363073"/>
    </source>
</evidence>
<feature type="transmembrane region" description="Helical" evidence="8">
    <location>
        <begin position="296"/>
        <end position="320"/>
    </location>
</feature>
<feature type="transmembrane region" description="Helical" evidence="8">
    <location>
        <begin position="116"/>
        <end position="137"/>
    </location>
</feature>
<keyword evidence="8" id="KW-0029">Amino-acid transport</keyword>
<evidence type="ECO:0000256" key="6">
    <source>
        <dbReference type="ARBA" id="ARBA00023006"/>
    </source>
</evidence>
<feature type="transmembrane region" description="Helical" evidence="8">
    <location>
        <begin position="438"/>
        <end position="457"/>
    </location>
</feature>
<reference evidence="9" key="1">
    <citation type="journal article" date="2023" name="BMC Genomics">
        <title>Chromosome-level genome assemblies of Cutaneotrichosporon spp. (Trichosporonales, Basidiomycota) reveal imbalanced evolution between nucleotide sequences and chromosome synteny.</title>
        <authorList>
            <person name="Kobayashi Y."/>
            <person name="Kayamori A."/>
            <person name="Aoki K."/>
            <person name="Shiwa Y."/>
            <person name="Matsutani M."/>
            <person name="Fujita N."/>
            <person name="Sugita T."/>
            <person name="Iwasaki W."/>
            <person name="Tanaka N."/>
            <person name="Takashima M."/>
        </authorList>
    </citation>
    <scope>NUCLEOTIDE SEQUENCE</scope>
    <source>
        <strain evidence="9">HIS019</strain>
    </source>
</reference>
<evidence type="ECO:0000256" key="3">
    <source>
        <dbReference type="ARBA" id="ARBA00022448"/>
    </source>
</evidence>
<dbReference type="SUPFAM" id="SSF103473">
    <property type="entry name" value="MFS general substrate transporter"/>
    <property type="match status" value="1"/>
</dbReference>
<feature type="transmembrane region" description="Helical" evidence="8">
    <location>
        <begin position="500"/>
        <end position="524"/>
    </location>
</feature>
<keyword evidence="5 8" id="KW-1133">Transmembrane helix</keyword>
<dbReference type="GO" id="GO:0005774">
    <property type="term" value="C:vacuolar membrane"/>
    <property type="evidence" value="ECO:0007669"/>
    <property type="project" value="UniProtKB-SubCell"/>
</dbReference>
<feature type="transmembrane region" description="Helical" evidence="8">
    <location>
        <begin position="174"/>
        <end position="194"/>
    </location>
</feature>
<feature type="transmembrane region" description="Helical" evidence="8">
    <location>
        <begin position="404"/>
        <end position="426"/>
    </location>
</feature>
<name>A0AA48L2D8_9TREE</name>
<evidence type="ECO:0000313" key="10">
    <source>
        <dbReference type="Proteomes" id="UP001233271"/>
    </source>
</evidence>
<dbReference type="Proteomes" id="UP001233271">
    <property type="component" value="Chromosome 1"/>
</dbReference>
<feature type="transmembrane region" description="Helical" evidence="8">
    <location>
        <begin position="206"/>
        <end position="224"/>
    </location>
</feature>
<dbReference type="KEGG" id="ccac:CcaHIS019_0113010"/>
<dbReference type="Pfam" id="PF11700">
    <property type="entry name" value="ATG22"/>
    <property type="match status" value="1"/>
</dbReference>
<keyword evidence="7 8" id="KW-0472">Membrane</keyword>
<keyword evidence="4 8" id="KW-0812">Transmembrane</keyword>
<sequence>MREAAELSGDFWWTEPPSPTELARHFTLGEATQVTLGTRIDLGLNRAMTMPLPKRHVIFDNQLQRPIASPKGIPLPLQESRRDTDLDLAAEAALFASPIPMTGERRTTTLRERWSWYIYYVGNSGLGPFKFALAAWLNLLHRAGWDPELGRGSSCSDGACHLHMFGAERSTHSIVLITNAISFGLQAAVFLILGSMADYGSWRPHIVTIATVIGWGACFGWLGVMSPPRWRIGTILYVGGIMAYHVALTFWTAAFLALARDHPEMQDNEKRLASGEISKVEFEHCDMLARNNLAHVSFALCSAGELVVLAVLCAIILAIARGDPESNTRALSIVCAYAAGVWIFYEQHRPGQQLPPGTTYLTAGFRQVYHTLKQFHRLKQTFLYLVAYFFLGECLNATDFDTLTLNYLLLDGIGAQVIGICVSWLVQQRWLLRTKAMLLINGFFILLITIWGCIGITQPIGFKNTWEFWLYQGFYGVFVSPFRAVSQAMISEVVPRGKEFLFFSLFAIVSQTSVVGFAVARAIIDRSGNTNLAFTFLLALGSVAMIILSRVDVEQSHYECRKYLEDEAVHVYHLRHGQVHEVAEKLAARDGVGLCSIRGDTFVV</sequence>
<comment type="similarity">
    <text evidence="2 8">Belongs to the ATG22 family.</text>
</comment>
<dbReference type="InterPro" id="IPR050495">
    <property type="entry name" value="ATG22/LtaA_families"/>
</dbReference>
<feature type="transmembrane region" description="Helical" evidence="8">
    <location>
        <begin position="326"/>
        <end position="345"/>
    </location>
</feature>
<evidence type="ECO:0000256" key="1">
    <source>
        <dbReference type="ARBA" id="ARBA00004128"/>
    </source>
</evidence>
<keyword evidence="6 8" id="KW-0072">Autophagy</keyword>
<dbReference type="GO" id="GO:0006914">
    <property type="term" value="P:autophagy"/>
    <property type="evidence" value="ECO:0007669"/>
    <property type="project" value="UniProtKB-KW"/>
</dbReference>
<feature type="transmembrane region" description="Helical" evidence="8">
    <location>
        <begin position="236"/>
        <end position="258"/>
    </location>
</feature>
<protein>
    <recommendedName>
        <fullName evidence="8">Autophagy-related protein</fullName>
    </recommendedName>
</protein>
<dbReference type="Gene3D" id="1.20.1250.20">
    <property type="entry name" value="MFS general substrate transporter like domains"/>
    <property type="match status" value="1"/>
</dbReference>
<dbReference type="PANTHER" id="PTHR23519:SF5">
    <property type="entry name" value="AUTOPHAGY-RELATED PROTEIN"/>
    <property type="match status" value="1"/>
</dbReference>